<comment type="caution">
    <text evidence="18">The sequence shown here is derived from an EMBL/GenBank/DDBJ whole genome shotgun (WGS) entry which is preliminary data.</text>
</comment>
<feature type="binding site" evidence="17">
    <location>
        <begin position="209"/>
        <end position="211"/>
    </location>
    <ligand>
        <name>beta-D-galactose</name>
        <dbReference type="ChEBI" id="CHEBI:27667"/>
    </ligand>
</feature>
<evidence type="ECO:0000256" key="15">
    <source>
        <dbReference type="PIRSR" id="PIRSR005096-1"/>
    </source>
</evidence>
<evidence type="ECO:0000256" key="5">
    <source>
        <dbReference type="ARBA" id="ARBA00006206"/>
    </source>
</evidence>
<dbReference type="NCBIfam" id="NF008277">
    <property type="entry name" value="PRK11055.1"/>
    <property type="match status" value="1"/>
</dbReference>
<keyword evidence="10" id="KW-0597">Phosphoprotein</keyword>
<comment type="subcellular location">
    <subcellularLocation>
        <location evidence="3">Cytoplasm</location>
    </subcellularLocation>
</comment>
<dbReference type="OrthoDB" id="9779408at2"/>
<evidence type="ECO:0000256" key="17">
    <source>
        <dbReference type="PIRSR" id="PIRSR005096-3"/>
    </source>
</evidence>
<dbReference type="FunFam" id="2.70.98.10:FF:000003">
    <property type="entry name" value="Aldose 1-epimerase"/>
    <property type="match status" value="1"/>
</dbReference>
<feature type="active site" description="Proton donor" evidence="15">
    <location>
        <position position="209"/>
    </location>
</feature>
<evidence type="ECO:0000256" key="3">
    <source>
        <dbReference type="ARBA" id="ARBA00004496"/>
    </source>
</evidence>
<comment type="similarity">
    <text evidence="5 14">Belongs to the aldose epimerase family.</text>
</comment>
<sequence length="375" mass="42744">MNIEAIIKKYLAFRWYIFIPVLIGFCSCTFKDKSDEQVKRYKFPEGEVSHFTLKNKNGVEVKIINYGATVTHVRVPDRLGNLCDVVLGFDSVRNYLSSPNPYFGCVVGRYANRIANAQFVLNGDTIRLAKNNGENSIHGGIEGFDHKIWDVKSFTDSSLTLSYLSKHGEEGFPGNLKTRVTYTLSSDDELIIDYWATTDKPTPVNLTNHSYFNLSGGRDSTILNHELYLNADQYTEVNEVLIPTGNIVDVRDGAMDFTLSKRIGRDVSQVENGYDHNWIVNKQKEKLSLAAVLYDPVSGRKMEVRTTQPGIQFYSGNFLNESIVGKKGIRYQKYSGLCLETQYYPDSPNHPEFPSTILYPNEKYRETTIYRFFVE</sequence>
<dbReference type="GO" id="GO:0030246">
    <property type="term" value="F:carbohydrate binding"/>
    <property type="evidence" value="ECO:0007669"/>
    <property type="project" value="InterPro"/>
</dbReference>
<evidence type="ECO:0000256" key="14">
    <source>
        <dbReference type="PIRNR" id="PIRNR005096"/>
    </source>
</evidence>
<comment type="pathway">
    <text evidence="4 14">Carbohydrate metabolism; hexose metabolism.</text>
</comment>
<dbReference type="InterPro" id="IPR008183">
    <property type="entry name" value="Aldose_1/G6P_1-epimerase"/>
</dbReference>
<dbReference type="AlphaFoldDB" id="A0A399DA79"/>
<dbReference type="GO" id="GO:0004034">
    <property type="term" value="F:aldose 1-epimerase activity"/>
    <property type="evidence" value="ECO:0007669"/>
    <property type="project" value="UniProtKB-EC"/>
</dbReference>
<dbReference type="Pfam" id="PF01263">
    <property type="entry name" value="Aldose_epim"/>
    <property type="match status" value="1"/>
</dbReference>
<evidence type="ECO:0000256" key="9">
    <source>
        <dbReference type="ARBA" id="ARBA00022490"/>
    </source>
</evidence>
<dbReference type="CDD" id="cd09019">
    <property type="entry name" value="galactose_mutarotase_like"/>
    <property type="match status" value="1"/>
</dbReference>
<dbReference type="InterPro" id="IPR015443">
    <property type="entry name" value="Aldose_1-epimerase"/>
</dbReference>
<evidence type="ECO:0000256" key="13">
    <source>
        <dbReference type="ARBA" id="ARBA00023277"/>
    </source>
</evidence>
<evidence type="ECO:0000256" key="11">
    <source>
        <dbReference type="ARBA" id="ARBA00022837"/>
    </source>
</evidence>
<evidence type="ECO:0000256" key="8">
    <source>
        <dbReference type="ARBA" id="ARBA00014165"/>
    </source>
</evidence>
<dbReference type="PIRSF" id="PIRSF005096">
    <property type="entry name" value="GALM"/>
    <property type="match status" value="1"/>
</dbReference>
<dbReference type="InterPro" id="IPR011013">
    <property type="entry name" value="Gal_mutarotase_sf_dom"/>
</dbReference>
<gene>
    <name evidence="18" type="ORF">D1164_00415</name>
</gene>
<evidence type="ECO:0000256" key="6">
    <source>
        <dbReference type="ARBA" id="ARBA00011245"/>
    </source>
</evidence>
<feature type="binding site" evidence="16">
    <location>
        <position position="275"/>
    </location>
    <ligand>
        <name>beta-D-galactose</name>
        <dbReference type="ChEBI" id="CHEBI:27667"/>
    </ligand>
</feature>
<feature type="binding site" evidence="17">
    <location>
        <begin position="112"/>
        <end position="113"/>
    </location>
    <ligand>
        <name>beta-D-galactose</name>
        <dbReference type="ChEBI" id="CHEBI:27667"/>
    </ligand>
</feature>
<reference evidence="18 19" key="1">
    <citation type="journal article" date="2015" name="Int. J. Syst. Evol. Microbiol.">
        <title>Mariniphaga sediminis sp. nov., isolated from coastal sediment.</title>
        <authorList>
            <person name="Wang F.Q."/>
            <person name="Shen Q.Y."/>
            <person name="Chen G.J."/>
            <person name="Du Z.J."/>
        </authorList>
    </citation>
    <scope>NUCLEOTIDE SEQUENCE [LARGE SCALE GENOMIC DNA]</scope>
    <source>
        <strain evidence="18 19">SY21</strain>
    </source>
</reference>
<keyword evidence="19" id="KW-1185">Reference proteome</keyword>
<organism evidence="18 19">
    <name type="scientific">Mariniphaga sediminis</name>
    <dbReference type="NCBI Taxonomy" id="1628158"/>
    <lineage>
        <taxon>Bacteria</taxon>
        <taxon>Pseudomonadati</taxon>
        <taxon>Bacteroidota</taxon>
        <taxon>Bacteroidia</taxon>
        <taxon>Marinilabiliales</taxon>
        <taxon>Prolixibacteraceae</taxon>
        <taxon>Mariniphaga</taxon>
    </lineage>
</organism>
<dbReference type="InterPro" id="IPR047215">
    <property type="entry name" value="Galactose_mutarotase-like"/>
</dbReference>
<dbReference type="GO" id="GO:0033499">
    <property type="term" value="P:galactose catabolic process via UDP-galactose, Leloir pathway"/>
    <property type="evidence" value="ECO:0007669"/>
    <property type="project" value="TreeGrafter"/>
</dbReference>
<dbReference type="InterPro" id="IPR014718">
    <property type="entry name" value="GH-type_carb-bd"/>
</dbReference>
<keyword evidence="12 14" id="KW-0413">Isomerase</keyword>
<evidence type="ECO:0000256" key="2">
    <source>
        <dbReference type="ARBA" id="ARBA00001913"/>
    </source>
</evidence>
<dbReference type="GO" id="GO:0005737">
    <property type="term" value="C:cytoplasm"/>
    <property type="evidence" value="ECO:0007669"/>
    <property type="project" value="UniProtKB-SubCell"/>
</dbReference>
<dbReference type="Gene3D" id="2.70.98.10">
    <property type="match status" value="1"/>
</dbReference>
<evidence type="ECO:0000313" key="19">
    <source>
        <dbReference type="Proteomes" id="UP000266441"/>
    </source>
</evidence>
<protein>
    <recommendedName>
        <fullName evidence="8 14">Aldose 1-epimerase</fullName>
        <ecNumber evidence="7 14">5.1.3.3</ecNumber>
    </recommendedName>
</protein>
<name>A0A399DA79_9BACT</name>
<comment type="cofactor">
    <cofactor evidence="2">
        <name>Ca(2+)</name>
        <dbReference type="ChEBI" id="CHEBI:29108"/>
    </cofactor>
</comment>
<feature type="active site" description="Proton acceptor" evidence="15">
    <location>
        <position position="340"/>
    </location>
</feature>
<dbReference type="Proteomes" id="UP000266441">
    <property type="component" value="Unassembled WGS sequence"/>
</dbReference>
<evidence type="ECO:0000256" key="12">
    <source>
        <dbReference type="ARBA" id="ARBA00023235"/>
    </source>
</evidence>
<dbReference type="PROSITE" id="PS00545">
    <property type="entry name" value="ALDOSE_1_EPIMERASE"/>
    <property type="match status" value="1"/>
</dbReference>
<dbReference type="SUPFAM" id="SSF74650">
    <property type="entry name" value="Galactose mutarotase-like"/>
    <property type="match status" value="1"/>
</dbReference>
<dbReference type="PANTHER" id="PTHR10091:SF0">
    <property type="entry name" value="GALACTOSE MUTAROTASE"/>
    <property type="match status" value="1"/>
</dbReference>
<proteinExistence type="inferred from homology"/>
<dbReference type="InterPro" id="IPR018052">
    <property type="entry name" value="Ald1_epimerase_CS"/>
</dbReference>
<dbReference type="EC" id="5.1.3.3" evidence="7 14"/>
<keyword evidence="9" id="KW-0963">Cytoplasm</keyword>
<comment type="catalytic activity">
    <reaction evidence="1 14">
        <text>alpha-D-glucose = beta-D-glucose</text>
        <dbReference type="Rhea" id="RHEA:10264"/>
        <dbReference type="ChEBI" id="CHEBI:15903"/>
        <dbReference type="ChEBI" id="CHEBI:17925"/>
        <dbReference type="EC" id="5.1.3.3"/>
    </reaction>
</comment>
<accession>A0A399DA79</accession>
<evidence type="ECO:0000256" key="7">
    <source>
        <dbReference type="ARBA" id="ARBA00013185"/>
    </source>
</evidence>
<keyword evidence="11" id="KW-0106">Calcium</keyword>
<dbReference type="PANTHER" id="PTHR10091">
    <property type="entry name" value="ALDOSE-1-EPIMERASE"/>
    <property type="match status" value="1"/>
</dbReference>
<comment type="subunit">
    <text evidence="6">Monomer.</text>
</comment>
<evidence type="ECO:0000256" key="1">
    <source>
        <dbReference type="ARBA" id="ARBA00001614"/>
    </source>
</evidence>
<keyword evidence="13 14" id="KW-0119">Carbohydrate metabolism</keyword>
<dbReference type="UniPathway" id="UPA00242"/>
<dbReference type="GO" id="GO:0006006">
    <property type="term" value="P:glucose metabolic process"/>
    <property type="evidence" value="ECO:0007669"/>
    <property type="project" value="TreeGrafter"/>
</dbReference>
<dbReference type="EMBL" id="QWET01000001">
    <property type="protein sequence ID" value="RIH66930.1"/>
    <property type="molecule type" value="Genomic_DNA"/>
</dbReference>
<dbReference type="RefSeq" id="WP_119347956.1">
    <property type="nucleotide sequence ID" value="NZ_QWET01000001.1"/>
</dbReference>
<evidence type="ECO:0000256" key="4">
    <source>
        <dbReference type="ARBA" id="ARBA00005028"/>
    </source>
</evidence>
<evidence type="ECO:0000256" key="10">
    <source>
        <dbReference type="ARBA" id="ARBA00022553"/>
    </source>
</evidence>
<evidence type="ECO:0000313" key="18">
    <source>
        <dbReference type="EMBL" id="RIH66930.1"/>
    </source>
</evidence>
<evidence type="ECO:0000256" key="16">
    <source>
        <dbReference type="PIRSR" id="PIRSR005096-2"/>
    </source>
</evidence>